<evidence type="ECO:0000313" key="3">
    <source>
        <dbReference type="EMBL" id="MDQ0999615.1"/>
    </source>
</evidence>
<evidence type="ECO:0000256" key="1">
    <source>
        <dbReference type="SAM" id="SignalP"/>
    </source>
</evidence>
<dbReference type="Pfam" id="PF14415">
    <property type="entry name" value="DUF4424"/>
    <property type="match status" value="1"/>
</dbReference>
<feature type="signal peptide" evidence="1">
    <location>
        <begin position="1"/>
        <end position="23"/>
    </location>
</feature>
<name>A0ABU0SFU1_9HYPH</name>
<dbReference type="Proteomes" id="UP001237780">
    <property type="component" value="Unassembled WGS sequence"/>
</dbReference>
<dbReference type="InterPro" id="IPR025538">
    <property type="entry name" value="DUF4424"/>
</dbReference>
<keyword evidence="1" id="KW-0732">Signal</keyword>
<gene>
    <name evidence="3" type="ORF">QFZ34_004797</name>
</gene>
<organism evidence="3 4">
    <name type="scientific">Phyllobacterium ifriqiyense</name>
    <dbReference type="NCBI Taxonomy" id="314238"/>
    <lineage>
        <taxon>Bacteria</taxon>
        <taxon>Pseudomonadati</taxon>
        <taxon>Pseudomonadota</taxon>
        <taxon>Alphaproteobacteria</taxon>
        <taxon>Hyphomicrobiales</taxon>
        <taxon>Phyllobacteriaceae</taxon>
        <taxon>Phyllobacterium</taxon>
    </lineage>
</organism>
<keyword evidence="4" id="KW-1185">Reference proteome</keyword>
<proteinExistence type="predicted"/>
<evidence type="ECO:0000259" key="2">
    <source>
        <dbReference type="Pfam" id="PF14415"/>
    </source>
</evidence>
<reference evidence="3 4" key="1">
    <citation type="submission" date="2023-07" db="EMBL/GenBank/DDBJ databases">
        <title>Comparative genomics of wheat-associated soil bacteria to identify genetic determinants of phenazine resistance.</title>
        <authorList>
            <person name="Mouncey N."/>
        </authorList>
    </citation>
    <scope>NUCLEOTIDE SEQUENCE [LARGE SCALE GENOMIC DNA]</scope>
    <source>
        <strain evidence="3 4">W4I11</strain>
    </source>
</reference>
<dbReference type="Gene3D" id="2.60.40.3680">
    <property type="match status" value="1"/>
</dbReference>
<comment type="caution">
    <text evidence="3">The sequence shown here is derived from an EMBL/GenBank/DDBJ whole genome shotgun (WGS) entry which is preliminary data.</text>
</comment>
<evidence type="ECO:0000313" key="4">
    <source>
        <dbReference type="Proteomes" id="UP001237780"/>
    </source>
</evidence>
<sequence length="330" mass="36605">MTVRLSLVALQTLLLLVSSPGLANDTTASVGTGGLIYTRNSIISMEQEDLFISENEIRVDYVFRNNSDGDVENIIAFPMPDLEPRYESDIAIPDMGSDNFLDFTVAIDGKPIKPELQQRGLAGGLDVTDALISSAIPVSPQNASVQAAIDKLDAPTKQDWLKRGILQNSDDSEFAPGWLLKSTYWWVGHFPAGKDVRVSHRYKPSVGGTVSLNFDPDDNSTHGPNFDHAQKYCRDKSFNQSVAKIVKKAGPERTVLYENWISYILTTGGNWAGPIKKFKLTIDKGDTENLISFCGQNVRKTGPTTFEMTAEDFWPERDLEILLLKRNKSD</sequence>
<dbReference type="EMBL" id="JAUSZT010000003">
    <property type="protein sequence ID" value="MDQ0999615.1"/>
    <property type="molecule type" value="Genomic_DNA"/>
</dbReference>
<feature type="domain" description="DUF4424" evidence="2">
    <location>
        <begin position="23"/>
        <end position="322"/>
    </location>
</feature>
<protein>
    <recommendedName>
        <fullName evidence="2">DUF4424 domain-containing protein</fullName>
    </recommendedName>
</protein>
<accession>A0ABU0SFU1</accession>
<feature type="chain" id="PRO_5046470862" description="DUF4424 domain-containing protein" evidence="1">
    <location>
        <begin position="24"/>
        <end position="330"/>
    </location>
</feature>
<dbReference type="RefSeq" id="WP_307286130.1">
    <property type="nucleotide sequence ID" value="NZ_JAUSZT010000003.1"/>
</dbReference>